<gene>
    <name evidence="2" type="ORF">OXX778_LOCUS9857</name>
</gene>
<feature type="region of interest" description="Disordered" evidence="1">
    <location>
        <begin position="300"/>
        <end position="376"/>
    </location>
</feature>
<feature type="compositionally biased region" description="Basic residues" evidence="1">
    <location>
        <begin position="328"/>
        <end position="341"/>
    </location>
</feature>
<dbReference type="Proteomes" id="UP000663879">
    <property type="component" value="Unassembled WGS sequence"/>
</dbReference>
<keyword evidence="3" id="KW-1185">Reference proteome</keyword>
<dbReference type="EMBL" id="CAJNOC010001493">
    <property type="protein sequence ID" value="CAF0869461.1"/>
    <property type="molecule type" value="Genomic_DNA"/>
</dbReference>
<dbReference type="OrthoDB" id="7446692at2759"/>
<proteinExistence type="predicted"/>
<sequence length="597" mass="68058">MVTVMKPKSLREAKELAQLYTSSLGNTEKVNYLKTKGNFGKLIKMALRKIMTEENGRIIGHVKANCRLKKTFHRVKVIEDIDRGEPETLRNITTRNIENVNLCSFCKIMKVIGTIKNNWVFYALDSGASRSVVAYKIVRKFNFKINPTNIQVKVLDNTINNAIGETDTQIICFVNSIIYQKFLIMDLDDNDVLLGLDWFLKSGATLTPVNKSFKKERILKEIGAFPASKNDAKIIKMCFSQDKDLENLLRKGDVILLDRGFRDSIQYLENKELRAMMPAFIAKERKQYLDEIPKPESFLSSINPNCFNDSSDEANDKGETQTQNESQKKRKNLQKKLKKNRTVFGTNLNNYSNPNISSSNMTSKPNVLSTVQSPKPSTDKDYKIIMESIKISLVLPPQLSYENIKLKKVRDAKQIPNGRVYRVQKENVIRILNQFGTKSKNIIKPNDYVCDSCISSCESKSNKLKEVYDSLNLDQELNTSDLNPNEINQEIDDDDGKKAIKKNSIFIQYDPKIENDNAIDECRNGARTVGCPSHISSLIYYLSIGRYSQNLKIPGKDLEKIFSMPCTLESSDNSEDEENILNDKSSNEKCLEPFENT</sequence>
<dbReference type="Gene3D" id="2.40.70.10">
    <property type="entry name" value="Acid Proteases"/>
    <property type="match status" value="1"/>
</dbReference>
<name>A0A813XNH2_9BILA</name>
<comment type="caution">
    <text evidence="2">The sequence shown here is derived from an EMBL/GenBank/DDBJ whole genome shotgun (WGS) entry which is preliminary data.</text>
</comment>
<evidence type="ECO:0000256" key="1">
    <source>
        <dbReference type="SAM" id="MobiDB-lite"/>
    </source>
</evidence>
<dbReference type="AlphaFoldDB" id="A0A813XNH2"/>
<evidence type="ECO:0000313" key="3">
    <source>
        <dbReference type="Proteomes" id="UP000663879"/>
    </source>
</evidence>
<feature type="compositionally biased region" description="Low complexity" evidence="1">
    <location>
        <begin position="347"/>
        <end position="360"/>
    </location>
</feature>
<feature type="compositionally biased region" description="Polar residues" evidence="1">
    <location>
        <begin position="300"/>
        <end position="309"/>
    </location>
</feature>
<dbReference type="SUPFAM" id="SSF50630">
    <property type="entry name" value="Acid proteases"/>
    <property type="match status" value="1"/>
</dbReference>
<feature type="compositionally biased region" description="Basic and acidic residues" evidence="1">
    <location>
        <begin position="585"/>
        <end position="597"/>
    </location>
</feature>
<reference evidence="2" key="1">
    <citation type="submission" date="2021-02" db="EMBL/GenBank/DDBJ databases">
        <authorList>
            <person name="Nowell W R."/>
        </authorList>
    </citation>
    <scope>NUCLEOTIDE SEQUENCE</scope>
    <source>
        <strain evidence="2">Ploen Becks lab</strain>
    </source>
</reference>
<organism evidence="2 3">
    <name type="scientific">Brachionus calyciflorus</name>
    <dbReference type="NCBI Taxonomy" id="104777"/>
    <lineage>
        <taxon>Eukaryota</taxon>
        <taxon>Metazoa</taxon>
        <taxon>Spiralia</taxon>
        <taxon>Gnathifera</taxon>
        <taxon>Rotifera</taxon>
        <taxon>Eurotatoria</taxon>
        <taxon>Monogononta</taxon>
        <taxon>Pseudotrocha</taxon>
        <taxon>Ploima</taxon>
        <taxon>Brachionidae</taxon>
        <taxon>Brachionus</taxon>
    </lineage>
</organism>
<dbReference type="CDD" id="cd00303">
    <property type="entry name" value="retropepsin_like"/>
    <property type="match status" value="1"/>
</dbReference>
<accession>A0A813XNH2</accession>
<evidence type="ECO:0000313" key="2">
    <source>
        <dbReference type="EMBL" id="CAF0869461.1"/>
    </source>
</evidence>
<protein>
    <submittedName>
        <fullName evidence="2">Uncharacterized protein</fullName>
    </submittedName>
</protein>
<feature type="region of interest" description="Disordered" evidence="1">
    <location>
        <begin position="568"/>
        <end position="597"/>
    </location>
</feature>
<feature type="compositionally biased region" description="Polar residues" evidence="1">
    <location>
        <begin position="361"/>
        <end position="376"/>
    </location>
</feature>
<dbReference type="InterPro" id="IPR021109">
    <property type="entry name" value="Peptidase_aspartic_dom_sf"/>
</dbReference>